<accession>A0A316VXH0</accession>
<dbReference type="Gene3D" id="3.40.50.10470">
    <property type="entry name" value="Translation initiation factor eif-2b, domain 2"/>
    <property type="match status" value="1"/>
</dbReference>
<dbReference type="InterPro" id="IPR042529">
    <property type="entry name" value="IF_2B-like_C"/>
</dbReference>
<dbReference type="FunCoup" id="A0A316VXH0">
    <property type="interactions" value="352"/>
</dbReference>
<dbReference type="GO" id="GO:0005829">
    <property type="term" value="C:cytosol"/>
    <property type="evidence" value="ECO:0007669"/>
    <property type="project" value="UniProtKB-SubCell"/>
</dbReference>
<name>A0A316VXH0_9BASI</name>
<evidence type="ECO:0000256" key="1">
    <source>
        <dbReference type="ARBA" id="ARBA00004514"/>
    </source>
</evidence>
<evidence type="ECO:0000256" key="8">
    <source>
        <dbReference type="ARBA" id="ARBA00046432"/>
    </source>
</evidence>
<dbReference type="PANTHER" id="PTHR45859">
    <property type="entry name" value="TRANSLATION INITIATION FACTOR EIF-2B SUBUNIT BETA"/>
    <property type="match status" value="1"/>
</dbReference>
<dbReference type="GO" id="GO:0003743">
    <property type="term" value="F:translation initiation factor activity"/>
    <property type="evidence" value="ECO:0007669"/>
    <property type="project" value="UniProtKB-KW"/>
</dbReference>
<evidence type="ECO:0000256" key="10">
    <source>
        <dbReference type="SAM" id="MobiDB-lite"/>
    </source>
</evidence>
<keyword evidence="5" id="KW-0648">Protein biosynthesis</keyword>
<feature type="compositionally biased region" description="Basic and acidic residues" evidence="10">
    <location>
        <begin position="40"/>
        <end position="49"/>
    </location>
</feature>
<keyword evidence="11" id="KW-0808">Transferase</keyword>
<dbReference type="InterPro" id="IPR051855">
    <property type="entry name" value="eIF2B_beta_subunit"/>
</dbReference>
<dbReference type="OrthoDB" id="269919at2759"/>
<sequence length="269" mass="29293">MTDSKKASSESQRTDQDVSEENSEEGDDEEVEEDEEAANVEEKEKGNETELKQLLSQAILELIDEIGEVDTNIARDARDHIHSGEIILTIGNSATTESFLKAAKDRHFTVIVAEGAPSMSGHALARSLSTSPNLSVLLVPDSNVHALMPRISKIILSPHAILPNGALLCAPGSSLVCSIARERRVPIVALAGLHRLSANWDVVGLAGARAMATQDLILPREFSRLKEEAGLNFKALDYVNLPDLIITNTGEHPPAFVYRLIKENYRVDV</sequence>
<dbReference type="Pfam" id="PF01008">
    <property type="entry name" value="IF-2B"/>
    <property type="match status" value="1"/>
</dbReference>
<dbReference type="GO" id="GO:0005851">
    <property type="term" value="C:eukaryotic translation initiation factor 2B complex"/>
    <property type="evidence" value="ECO:0007669"/>
    <property type="project" value="TreeGrafter"/>
</dbReference>
<dbReference type="GeneID" id="37033737"/>
<feature type="compositionally biased region" description="Acidic residues" evidence="10">
    <location>
        <begin position="17"/>
        <end position="39"/>
    </location>
</feature>
<evidence type="ECO:0000256" key="2">
    <source>
        <dbReference type="ARBA" id="ARBA00007251"/>
    </source>
</evidence>
<gene>
    <name evidence="11" type="ORF">IE81DRAFT_290762</name>
</gene>
<evidence type="ECO:0000256" key="3">
    <source>
        <dbReference type="ARBA" id="ARBA00022490"/>
    </source>
</evidence>
<evidence type="ECO:0000256" key="9">
    <source>
        <dbReference type="RuleBase" id="RU003814"/>
    </source>
</evidence>
<dbReference type="PANTHER" id="PTHR45859:SF1">
    <property type="entry name" value="TRANSLATION INITIATION FACTOR EIF-2B SUBUNIT BETA"/>
    <property type="match status" value="1"/>
</dbReference>
<comment type="subcellular location">
    <subcellularLocation>
        <location evidence="1">Cytoplasm</location>
        <location evidence="1">Cytosol</location>
    </subcellularLocation>
</comment>
<evidence type="ECO:0000256" key="7">
    <source>
        <dbReference type="ARBA" id="ARBA00044228"/>
    </source>
</evidence>
<dbReference type="SUPFAM" id="SSF100950">
    <property type="entry name" value="NagB/RpiA/CoA transferase-like"/>
    <property type="match status" value="1"/>
</dbReference>
<evidence type="ECO:0000256" key="4">
    <source>
        <dbReference type="ARBA" id="ARBA00022540"/>
    </source>
</evidence>
<protein>
    <recommendedName>
        <fullName evidence="6">Translation initiation factor eIF2B subunit beta</fullName>
    </recommendedName>
    <alternativeName>
        <fullName evidence="7">eIF2B GDP-GTP exchange factor subunit beta</fullName>
    </alternativeName>
</protein>
<proteinExistence type="inferred from homology"/>
<keyword evidence="12" id="KW-1185">Reference proteome</keyword>
<keyword evidence="3" id="KW-0963">Cytoplasm</keyword>
<reference evidence="11 12" key="1">
    <citation type="journal article" date="2018" name="Mol. Biol. Evol.">
        <title>Broad Genomic Sampling Reveals a Smut Pathogenic Ancestry of the Fungal Clade Ustilaginomycotina.</title>
        <authorList>
            <person name="Kijpornyongpan T."/>
            <person name="Mondo S.J."/>
            <person name="Barry K."/>
            <person name="Sandor L."/>
            <person name="Lee J."/>
            <person name="Lipzen A."/>
            <person name="Pangilinan J."/>
            <person name="LaButti K."/>
            <person name="Hainaut M."/>
            <person name="Henrissat B."/>
            <person name="Grigoriev I.V."/>
            <person name="Spatafora J.W."/>
            <person name="Aime M.C."/>
        </authorList>
    </citation>
    <scope>NUCLEOTIDE SEQUENCE [LARGE SCALE GENOMIC DNA]</scope>
    <source>
        <strain evidence="11 12">MCA 4658</strain>
    </source>
</reference>
<organism evidence="11 12">
    <name type="scientific">Ceraceosorus guamensis</name>
    <dbReference type="NCBI Taxonomy" id="1522189"/>
    <lineage>
        <taxon>Eukaryota</taxon>
        <taxon>Fungi</taxon>
        <taxon>Dikarya</taxon>
        <taxon>Basidiomycota</taxon>
        <taxon>Ustilaginomycotina</taxon>
        <taxon>Exobasidiomycetes</taxon>
        <taxon>Ceraceosorales</taxon>
        <taxon>Ceraceosoraceae</taxon>
        <taxon>Ceraceosorus</taxon>
    </lineage>
</organism>
<comment type="similarity">
    <text evidence="2 9">Belongs to the eIF-2B alpha/beta/delta subunits family.</text>
</comment>
<dbReference type="GO" id="GO:0016740">
    <property type="term" value="F:transferase activity"/>
    <property type="evidence" value="ECO:0007669"/>
    <property type="project" value="UniProtKB-KW"/>
</dbReference>
<evidence type="ECO:0000256" key="6">
    <source>
        <dbReference type="ARBA" id="ARBA00044122"/>
    </source>
</evidence>
<dbReference type="Proteomes" id="UP000245783">
    <property type="component" value="Unassembled WGS sequence"/>
</dbReference>
<evidence type="ECO:0000313" key="11">
    <source>
        <dbReference type="EMBL" id="PWN42152.1"/>
    </source>
</evidence>
<keyword evidence="4" id="KW-0396">Initiation factor</keyword>
<dbReference type="InParanoid" id="A0A316VXH0"/>
<dbReference type="InterPro" id="IPR000649">
    <property type="entry name" value="IF-2B-related"/>
</dbReference>
<feature type="compositionally biased region" description="Basic and acidic residues" evidence="10">
    <location>
        <begin position="1"/>
        <end position="16"/>
    </location>
</feature>
<dbReference type="STRING" id="1522189.A0A316VXH0"/>
<comment type="subunit">
    <text evidence="8">Component of the translation initiation factor 2B (eIF2B) complex which is a heterodecamer of two sets of five different subunits: alpha, beta, gamma, delta and epsilon. Subunits alpha, beta and delta comprise a regulatory subcomplex and subunits epsilon and gamma comprise a catalytic subcomplex. Within the complex, the hexameric regulatory complex resides at the center, with the two heterodimeric catalytic subcomplexes bound on opposite sides.</text>
</comment>
<evidence type="ECO:0000256" key="5">
    <source>
        <dbReference type="ARBA" id="ARBA00022917"/>
    </source>
</evidence>
<dbReference type="GO" id="GO:0005085">
    <property type="term" value="F:guanyl-nucleotide exchange factor activity"/>
    <property type="evidence" value="ECO:0007669"/>
    <property type="project" value="TreeGrafter"/>
</dbReference>
<dbReference type="EMBL" id="KZ819383">
    <property type="protein sequence ID" value="PWN42152.1"/>
    <property type="molecule type" value="Genomic_DNA"/>
</dbReference>
<evidence type="ECO:0000313" key="12">
    <source>
        <dbReference type="Proteomes" id="UP000245783"/>
    </source>
</evidence>
<dbReference type="InterPro" id="IPR037171">
    <property type="entry name" value="NagB/RpiA_transferase-like"/>
</dbReference>
<dbReference type="RefSeq" id="XP_025369312.1">
    <property type="nucleotide sequence ID" value="XM_025511867.1"/>
</dbReference>
<dbReference type="AlphaFoldDB" id="A0A316VXH0"/>
<feature type="region of interest" description="Disordered" evidence="10">
    <location>
        <begin position="1"/>
        <end position="49"/>
    </location>
</feature>